<evidence type="ECO:0000313" key="1">
    <source>
        <dbReference type="EMBL" id="TDD97044.1"/>
    </source>
</evidence>
<protein>
    <recommendedName>
        <fullName evidence="3">Lipoprotein</fullName>
    </recommendedName>
</protein>
<dbReference type="OrthoDB" id="1148707at2"/>
<dbReference type="Proteomes" id="UP000295479">
    <property type="component" value="Unassembled WGS sequence"/>
</dbReference>
<dbReference type="AlphaFoldDB" id="A0A4R5CI84"/>
<sequence length="204" mass="23902">MKYFSLVFLFILFSCGNKEDILLSKSNVTIVSNVVDHSPIYIFFRTKEKDTLAEVNRKNSIISTNWILNIDKRLPLRLVIPEVMKLQDKKRNEVAHKNELAQNYYSYADSIHKNLAFLPFTKVYYVKEKPKSSFIVFFSKKNEIFVDGFPGSHEELKSFLNSFPKEKLGIIRFGFAKELSFGTYIQNKVLIQSLKIETKEEFIY</sequence>
<proteinExistence type="predicted"/>
<reference evidence="1 2" key="1">
    <citation type="submission" date="2019-03" db="EMBL/GenBank/DDBJ databases">
        <title>Flavobacterium AR-3-4 sp. nov. isolated from arctic soil.</title>
        <authorList>
            <person name="Chaudhary D.K."/>
        </authorList>
    </citation>
    <scope>NUCLEOTIDE SEQUENCE [LARGE SCALE GENOMIC DNA]</scope>
    <source>
        <strain evidence="1 2">AR-3-4</strain>
    </source>
</reference>
<dbReference type="PROSITE" id="PS51257">
    <property type="entry name" value="PROKAR_LIPOPROTEIN"/>
    <property type="match status" value="1"/>
</dbReference>
<name>A0A4R5CI84_9FLAO</name>
<comment type="caution">
    <text evidence="1">The sequence shown here is derived from an EMBL/GenBank/DDBJ whole genome shotgun (WGS) entry which is preliminary data.</text>
</comment>
<accession>A0A4R5CI84</accession>
<keyword evidence="2" id="KW-1185">Reference proteome</keyword>
<dbReference type="EMBL" id="SMFK01000005">
    <property type="protein sequence ID" value="TDD97044.1"/>
    <property type="molecule type" value="Genomic_DNA"/>
</dbReference>
<evidence type="ECO:0000313" key="2">
    <source>
        <dbReference type="Proteomes" id="UP000295479"/>
    </source>
</evidence>
<gene>
    <name evidence="1" type="ORF">E0F76_10425</name>
</gene>
<organism evidence="1 2">
    <name type="scientific">Flavobacterium cellulosilyticum</name>
    <dbReference type="NCBI Taxonomy" id="2541731"/>
    <lineage>
        <taxon>Bacteria</taxon>
        <taxon>Pseudomonadati</taxon>
        <taxon>Bacteroidota</taxon>
        <taxon>Flavobacteriia</taxon>
        <taxon>Flavobacteriales</taxon>
        <taxon>Flavobacteriaceae</taxon>
        <taxon>Flavobacterium</taxon>
    </lineage>
</organism>
<evidence type="ECO:0008006" key="3">
    <source>
        <dbReference type="Google" id="ProtNLM"/>
    </source>
</evidence>
<dbReference type="RefSeq" id="WP_132005269.1">
    <property type="nucleotide sequence ID" value="NZ_SMFK01000005.1"/>
</dbReference>